<proteinExistence type="predicted"/>
<organism evidence="1 2">
    <name type="scientific">Microbacterium pygmaeum</name>
    <dbReference type="NCBI Taxonomy" id="370764"/>
    <lineage>
        <taxon>Bacteria</taxon>
        <taxon>Bacillati</taxon>
        <taxon>Actinomycetota</taxon>
        <taxon>Actinomycetes</taxon>
        <taxon>Micrococcales</taxon>
        <taxon>Microbacteriaceae</taxon>
        <taxon>Microbacterium</taxon>
    </lineage>
</organism>
<evidence type="ECO:0008006" key="3">
    <source>
        <dbReference type="Google" id="ProtNLM"/>
    </source>
</evidence>
<reference evidence="1 2" key="1">
    <citation type="submission" date="2016-10" db="EMBL/GenBank/DDBJ databases">
        <authorList>
            <person name="de Groot N.N."/>
        </authorList>
    </citation>
    <scope>NUCLEOTIDE SEQUENCE [LARGE SCALE GENOMIC DNA]</scope>
    <source>
        <strain evidence="1 2">DSM 23142</strain>
    </source>
</reference>
<dbReference type="AlphaFoldDB" id="A0A1G7ZPC1"/>
<dbReference type="STRING" id="370764.SAMN04489810_2120"/>
<dbReference type="EMBL" id="LT629692">
    <property type="protein sequence ID" value="SDH10553.1"/>
    <property type="molecule type" value="Genomic_DNA"/>
</dbReference>
<dbReference type="GO" id="GO:0006974">
    <property type="term" value="P:DNA damage response"/>
    <property type="evidence" value="ECO:0007669"/>
    <property type="project" value="TreeGrafter"/>
</dbReference>
<dbReference type="Gene3D" id="3.30.110.170">
    <property type="entry name" value="Protein of unknown function (DUF541), domain 1"/>
    <property type="match status" value="1"/>
</dbReference>
<protein>
    <recommendedName>
        <fullName evidence="3">SIMPL domain-containing protein</fullName>
    </recommendedName>
</protein>
<evidence type="ECO:0000313" key="1">
    <source>
        <dbReference type="EMBL" id="SDH10553.1"/>
    </source>
</evidence>
<evidence type="ECO:0000313" key="2">
    <source>
        <dbReference type="Proteomes" id="UP000199009"/>
    </source>
</evidence>
<dbReference type="Gene3D" id="3.30.70.2970">
    <property type="entry name" value="Protein of unknown function (DUF541), domain 2"/>
    <property type="match status" value="1"/>
</dbReference>
<keyword evidence="2" id="KW-1185">Reference proteome</keyword>
<accession>A0A1G7ZPC1</accession>
<dbReference type="Proteomes" id="UP000199009">
    <property type="component" value="Chromosome I"/>
</dbReference>
<dbReference type="Pfam" id="PF04402">
    <property type="entry name" value="SIMPL"/>
    <property type="match status" value="1"/>
</dbReference>
<gene>
    <name evidence="1" type="ORF">SAMN04489810_2120</name>
</gene>
<sequence length="224" mass="24072">MSDVIITVRGEHEDRFAPEQGIVHISVKAEGRERGVVVERIAALATPLREDLAERKESGAISEWSSQRVSVWANRPWNDQGKQLALVHYASVEITATFTDFANLSWWVSDIAERDGVQINNVTWSLSPTTARATESAVAAQAVKVAVDRATAYADALGLASVAPLEIADLGLLQRNEAQPSPAPKMMRAMAMGAMDASGGAPAMEFQPEDIVVTAAVEARFTAS</sequence>
<name>A0A1G7ZPC1_9MICO</name>
<dbReference type="RefSeq" id="WP_091489537.1">
    <property type="nucleotide sequence ID" value="NZ_LT629692.1"/>
</dbReference>
<dbReference type="PANTHER" id="PTHR34387">
    <property type="entry name" value="SLR1258 PROTEIN"/>
    <property type="match status" value="1"/>
</dbReference>
<dbReference type="InterPro" id="IPR007497">
    <property type="entry name" value="SIMPL/DUF541"/>
</dbReference>
<dbReference type="PANTHER" id="PTHR34387:SF1">
    <property type="entry name" value="PERIPLASMIC IMMUNOGENIC PROTEIN"/>
    <property type="match status" value="1"/>
</dbReference>
<dbReference type="OrthoDB" id="3724496at2"/>
<dbReference type="InterPro" id="IPR052022">
    <property type="entry name" value="26kDa_periplasmic_antigen"/>
</dbReference>